<name>M5FP14_DACPD</name>
<dbReference type="AlphaFoldDB" id="M5FP14"/>
<feature type="compositionally biased region" description="Basic and acidic residues" evidence="1">
    <location>
        <begin position="162"/>
        <end position="175"/>
    </location>
</feature>
<dbReference type="EMBL" id="JH795881">
    <property type="protein sequence ID" value="EJT96708.1"/>
    <property type="molecule type" value="Genomic_DNA"/>
</dbReference>
<evidence type="ECO:0000256" key="1">
    <source>
        <dbReference type="SAM" id="MobiDB-lite"/>
    </source>
</evidence>
<dbReference type="HOGENOM" id="CLU_696432_0_0_1"/>
<keyword evidence="3" id="KW-1185">Reference proteome</keyword>
<dbReference type="RefSeq" id="XP_040623606.1">
    <property type="nucleotide sequence ID" value="XM_040770894.1"/>
</dbReference>
<feature type="compositionally biased region" description="Pro residues" evidence="1">
    <location>
        <begin position="19"/>
        <end position="31"/>
    </location>
</feature>
<feature type="region of interest" description="Disordered" evidence="1">
    <location>
        <begin position="383"/>
        <end position="402"/>
    </location>
</feature>
<dbReference type="OrthoDB" id="3171382at2759"/>
<protein>
    <submittedName>
        <fullName evidence="2">Uncharacterized protein</fullName>
    </submittedName>
</protein>
<dbReference type="Proteomes" id="UP000030653">
    <property type="component" value="Unassembled WGS sequence"/>
</dbReference>
<evidence type="ECO:0000313" key="2">
    <source>
        <dbReference type="EMBL" id="EJT96708.1"/>
    </source>
</evidence>
<gene>
    <name evidence="2" type="ORF">DACRYDRAFT_119924</name>
</gene>
<dbReference type="GeneID" id="63685956"/>
<reference evidence="2 3" key="1">
    <citation type="journal article" date="2012" name="Science">
        <title>The Paleozoic origin of enzymatic lignin decomposition reconstructed from 31 fungal genomes.</title>
        <authorList>
            <person name="Floudas D."/>
            <person name="Binder M."/>
            <person name="Riley R."/>
            <person name="Barry K."/>
            <person name="Blanchette R.A."/>
            <person name="Henrissat B."/>
            <person name="Martinez A.T."/>
            <person name="Otillar R."/>
            <person name="Spatafora J.W."/>
            <person name="Yadav J.S."/>
            <person name="Aerts A."/>
            <person name="Benoit I."/>
            <person name="Boyd A."/>
            <person name="Carlson A."/>
            <person name="Copeland A."/>
            <person name="Coutinho P.M."/>
            <person name="de Vries R.P."/>
            <person name="Ferreira P."/>
            <person name="Findley K."/>
            <person name="Foster B."/>
            <person name="Gaskell J."/>
            <person name="Glotzer D."/>
            <person name="Gorecki P."/>
            <person name="Heitman J."/>
            <person name="Hesse C."/>
            <person name="Hori C."/>
            <person name="Igarashi K."/>
            <person name="Jurgens J.A."/>
            <person name="Kallen N."/>
            <person name="Kersten P."/>
            <person name="Kohler A."/>
            <person name="Kuees U."/>
            <person name="Kumar T.K.A."/>
            <person name="Kuo A."/>
            <person name="LaButti K."/>
            <person name="Larrondo L.F."/>
            <person name="Lindquist E."/>
            <person name="Ling A."/>
            <person name="Lombard V."/>
            <person name="Lucas S."/>
            <person name="Lundell T."/>
            <person name="Martin R."/>
            <person name="McLaughlin D.J."/>
            <person name="Morgenstern I."/>
            <person name="Morin E."/>
            <person name="Murat C."/>
            <person name="Nagy L.G."/>
            <person name="Nolan M."/>
            <person name="Ohm R.A."/>
            <person name="Patyshakuliyeva A."/>
            <person name="Rokas A."/>
            <person name="Ruiz-Duenas F.J."/>
            <person name="Sabat G."/>
            <person name="Salamov A."/>
            <person name="Samejima M."/>
            <person name="Schmutz J."/>
            <person name="Slot J.C."/>
            <person name="St John F."/>
            <person name="Stenlid J."/>
            <person name="Sun H."/>
            <person name="Sun S."/>
            <person name="Syed K."/>
            <person name="Tsang A."/>
            <person name="Wiebenga A."/>
            <person name="Young D."/>
            <person name="Pisabarro A."/>
            <person name="Eastwood D.C."/>
            <person name="Martin F."/>
            <person name="Cullen D."/>
            <person name="Grigoriev I.V."/>
            <person name="Hibbett D.S."/>
        </authorList>
    </citation>
    <scope>NUCLEOTIDE SEQUENCE [LARGE SCALE GENOMIC DNA]</scope>
    <source>
        <strain evidence="2 3">DJM-731 SS1</strain>
    </source>
</reference>
<sequence length="402" mass="45333">MSSSSSSTSDPKGKRQRPTYPPGTAMPPPEPGGVTTSWAPPPHHVATGVNVPQWVDERCLSYCTQRSGNRTFQGEPTCHVLCWRKIYEHEQRLLDAASLPGQIGINSPGTSPQVDKWKAERARLRSLTRRFAPEREKQWKSAASERKASLAERPASPPPVEGRTREGGDELRGPEKTLQLETDTSASTSANFISGSFSPFPPPPNNIWSFLRGHYIFYGRGPDRVIARTRTMGHIGHPNNWYLTAKELEKDGESVGAILESSLKEQAKLQQLVEAPGAVGMKHLHAEENWKKAQKKERRKQTDYIVLISLEHLPFAMYSSAVSTLERVTGPLGAFFTKYQESFTSGQQVRTMRRIWSTVKDPEYGPMGMFKRATESWERLRKEEIDKSMREKGKERSSREKE</sequence>
<evidence type="ECO:0000313" key="3">
    <source>
        <dbReference type="Proteomes" id="UP000030653"/>
    </source>
</evidence>
<feature type="compositionally biased region" description="Basic and acidic residues" evidence="1">
    <location>
        <begin position="131"/>
        <end position="150"/>
    </location>
</feature>
<accession>M5FP14</accession>
<proteinExistence type="predicted"/>
<feature type="region of interest" description="Disordered" evidence="1">
    <location>
        <begin position="129"/>
        <end position="175"/>
    </location>
</feature>
<feature type="region of interest" description="Disordered" evidence="1">
    <location>
        <begin position="1"/>
        <end position="41"/>
    </location>
</feature>
<organism evidence="2 3">
    <name type="scientific">Dacryopinax primogenitus (strain DJM 731)</name>
    <name type="common">Brown rot fungus</name>
    <dbReference type="NCBI Taxonomy" id="1858805"/>
    <lineage>
        <taxon>Eukaryota</taxon>
        <taxon>Fungi</taxon>
        <taxon>Dikarya</taxon>
        <taxon>Basidiomycota</taxon>
        <taxon>Agaricomycotina</taxon>
        <taxon>Dacrymycetes</taxon>
        <taxon>Dacrymycetales</taxon>
        <taxon>Dacrymycetaceae</taxon>
        <taxon>Dacryopinax</taxon>
    </lineage>
</organism>